<dbReference type="GeneID" id="85013399"/>
<evidence type="ECO:0000313" key="4">
    <source>
        <dbReference type="Proteomes" id="UP000274578"/>
    </source>
</evidence>
<protein>
    <submittedName>
        <fullName evidence="2">Mu-like prophage protein gp29</fullName>
    </submittedName>
</protein>
<dbReference type="Pfam" id="PF06074">
    <property type="entry name" value="Portal_Mu"/>
    <property type="match status" value="1"/>
</dbReference>
<dbReference type="InterPro" id="IPR009279">
    <property type="entry name" value="Portal_Mu"/>
</dbReference>
<dbReference type="EMBL" id="LR134384">
    <property type="protein sequence ID" value="VEH16645.1"/>
    <property type="molecule type" value="Genomic_DNA"/>
</dbReference>
<dbReference type="KEGG" id="poc:NCTC13071_02684"/>
<gene>
    <name evidence="2" type="ORF">NCTC13071_00013</name>
    <name evidence="3" type="ORF">NCTC13071_02684</name>
</gene>
<dbReference type="RefSeq" id="WP_018921242.1">
    <property type="nucleotide sequence ID" value="NZ_LR134384.1"/>
</dbReference>
<organism evidence="2 4">
    <name type="scientific">Segatella oris</name>
    <dbReference type="NCBI Taxonomy" id="28135"/>
    <lineage>
        <taxon>Bacteria</taxon>
        <taxon>Pseudomonadati</taxon>
        <taxon>Bacteroidota</taxon>
        <taxon>Bacteroidia</taxon>
        <taxon>Bacteroidales</taxon>
        <taxon>Prevotellaceae</taxon>
        <taxon>Segatella</taxon>
    </lineage>
</organism>
<evidence type="ECO:0000313" key="3">
    <source>
        <dbReference type="EMBL" id="VEH16645.1"/>
    </source>
</evidence>
<evidence type="ECO:0000313" key="2">
    <source>
        <dbReference type="EMBL" id="VEH14048.1"/>
    </source>
</evidence>
<dbReference type="KEGG" id="poc:NCTC13071_00013"/>
<evidence type="ECO:0000256" key="1">
    <source>
        <dbReference type="SAM" id="MobiDB-lite"/>
    </source>
</evidence>
<sequence>MNIRDIFSSLRGRDNDHILRTPYGTFNLAKDDEKARVKHVIMQLQQTTDALTRKDIADWRRAWQAAINIDNPNRSPLYDIYRDTDADGHLSGCIRQREGFVMAKSFKIVDDKGEDKPELLDYFDHAWFKDFCQYVLDSRYWGHSLIELGDIIGTGTAAMTYDCVRLIPRKHVIPEYSRVIMQLGQDWRAGIDYHSPAVAPSLIEAGKPYDLGLLLKATLHTIPKKNMLAFWDTFGEIFGMPMRIAKTSSRDKKEIDRLHRMLIDAGASQTAVMPLDTELEFVESTKADAYHVYNERVSRANSEISKLIIGQTMTIEDGSSLSQSQTHLQVLQNLVEGDADMLRDVINNQLLPRMVAHKFPLAGCRFDWNDAIDYTPEQQVAYESMIADRYDVDPAYFAEKYAMPVGERRNPTLTLPQGEGEETGGKKKMSWNSPSPWGRAGEGSSFFD</sequence>
<accession>A0A448L265</accession>
<dbReference type="AlphaFoldDB" id="A0A448L265"/>
<name>A0A448L265_9BACT</name>
<dbReference type="EMBL" id="LR134384">
    <property type="protein sequence ID" value="VEH14048.1"/>
    <property type="molecule type" value="Genomic_DNA"/>
</dbReference>
<dbReference type="Proteomes" id="UP000274578">
    <property type="component" value="Chromosome 1"/>
</dbReference>
<feature type="region of interest" description="Disordered" evidence="1">
    <location>
        <begin position="408"/>
        <end position="448"/>
    </location>
</feature>
<proteinExistence type="predicted"/>
<reference evidence="2 4" key="1">
    <citation type="submission" date="2018-12" db="EMBL/GenBank/DDBJ databases">
        <authorList>
            <consortium name="Pathogen Informatics"/>
        </authorList>
    </citation>
    <scope>NUCLEOTIDE SEQUENCE [LARGE SCALE GENOMIC DNA]</scope>
    <source>
        <strain evidence="2 4">NCTC13071</strain>
    </source>
</reference>